<name>A0A318HY55_9BACT</name>
<organism evidence="1 2">
    <name type="scientific">Hoylesella shahii DSM 15611 = JCM 12083</name>
    <dbReference type="NCBI Taxonomy" id="1122991"/>
    <lineage>
        <taxon>Bacteria</taxon>
        <taxon>Pseudomonadati</taxon>
        <taxon>Bacteroidota</taxon>
        <taxon>Bacteroidia</taxon>
        <taxon>Bacteroidales</taxon>
        <taxon>Prevotellaceae</taxon>
        <taxon>Hoylesella</taxon>
    </lineage>
</organism>
<proteinExistence type="predicted"/>
<evidence type="ECO:0000313" key="2">
    <source>
        <dbReference type="Proteomes" id="UP000248314"/>
    </source>
</evidence>
<dbReference type="AlphaFoldDB" id="A0A318HY55"/>
<comment type="caution">
    <text evidence="1">The sequence shown here is derived from an EMBL/GenBank/DDBJ whole genome shotgun (WGS) entry which is preliminary data.</text>
</comment>
<sequence length="67" mass="7920">MVLASIFYFSEFIFTPFFSPKLRFAPFQLSILCQNRNFPATKILFFAPKIQLFWFVSLRRSPSFASN</sequence>
<dbReference type="STRING" id="1122991.GCA_000613445_02144"/>
<evidence type="ECO:0000313" key="1">
    <source>
        <dbReference type="EMBL" id="PXX22026.1"/>
    </source>
</evidence>
<protein>
    <submittedName>
        <fullName evidence="1">Uncharacterized protein</fullName>
    </submittedName>
</protein>
<dbReference type="Proteomes" id="UP000248314">
    <property type="component" value="Unassembled WGS sequence"/>
</dbReference>
<reference evidence="1 2" key="1">
    <citation type="submission" date="2018-05" db="EMBL/GenBank/DDBJ databases">
        <title>Genomic Encyclopedia of Type Strains, Phase I: the one thousand microbial genomes (KMG-I) project.</title>
        <authorList>
            <person name="Kyrpides N."/>
        </authorList>
    </citation>
    <scope>NUCLEOTIDE SEQUENCE [LARGE SCALE GENOMIC DNA]</scope>
    <source>
        <strain evidence="1 2">DSM 15611</strain>
    </source>
</reference>
<dbReference type="EMBL" id="QJJX01000014">
    <property type="protein sequence ID" value="PXX22026.1"/>
    <property type="molecule type" value="Genomic_DNA"/>
</dbReference>
<gene>
    <name evidence="1" type="ORF">EJ73_01423</name>
</gene>
<keyword evidence="2" id="KW-1185">Reference proteome</keyword>
<accession>A0A318HY55</accession>